<dbReference type="Gene3D" id="1.50.10.10">
    <property type="match status" value="1"/>
</dbReference>
<feature type="domain" description="Bacterial alpha-L-rhamnosidase N-terminal" evidence="6">
    <location>
        <begin position="196"/>
        <end position="369"/>
    </location>
</feature>
<dbReference type="Proteomes" id="UP001500064">
    <property type="component" value="Unassembled WGS sequence"/>
</dbReference>
<dbReference type="Gene3D" id="2.60.120.260">
    <property type="entry name" value="Galactose-binding domain-like"/>
    <property type="match status" value="2"/>
</dbReference>
<comment type="caution">
    <text evidence="9">The sequence shown here is derived from an EMBL/GenBank/DDBJ whole genome shotgun (WGS) entry which is preliminary data.</text>
</comment>
<feature type="domain" description="Alpha-L-rhamnosidase concanavalin-like" evidence="5">
    <location>
        <begin position="378"/>
        <end position="463"/>
    </location>
</feature>
<dbReference type="InterPro" id="IPR012341">
    <property type="entry name" value="6hp_glycosidase-like_sf"/>
</dbReference>
<dbReference type="Pfam" id="PF25788">
    <property type="entry name" value="Ig_Rha78A_N"/>
    <property type="match status" value="1"/>
</dbReference>
<evidence type="ECO:0000256" key="3">
    <source>
        <dbReference type="ARBA" id="ARBA00022801"/>
    </source>
</evidence>
<dbReference type="PANTHER" id="PTHR33307:SF6">
    <property type="entry name" value="ALPHA-RHAMNOSIDASE (EUROFUNG)-RELATED"/>
    <property type="match status" value="1"/>
</dbReference>
<evidence type="ECO:0000259" key="6">
    <source>
        <dbReference type="Pfam" id="PF08531"/>
    </source>
</evidence>
<gene>
    <name evidence="9" type="ORF">GCM10009733_056110</name>
</gene>
<feature type="domain" description="Alpha-L-rhamnosidase C-terminal" evidence="8">
    <location>
        <begin position="847"/>
        <end position="917"/>
    </location>
</feature>
<dbReference type="Pfam" id="PF05592">
    <property type="entry name" value="Bac_rhamnosid"/>
    <property type="match status" value="1"/>
</dbReference>
<dbReference type="Pfam" id="PF17389">
    <property type="entry name" value="Bac_rhamnosid6H"/>
    <property type="match status" value="1"/>
</dbReference>
<evidence type="ECO:0000256" key="2">
    <source>
        <dbReference type="ARBA" id="ARBA00012652"/>
    </source>
</evidence>
<dbReference type="InterPro" id="IPR008902">
    <property type="entry name" value="Rhamnosid_concanavalin"/>
</dbReference>
<dbReference type="InterPro" id="IPR035398">
    <property type="entry name" value="Bac_rhamnosid_C"/>
</dbReference>
<protein>
    <recommendedName>
        <fullName evidence="2">alpha-L-rhamnosidase</fullName>
        <ecNumber evidence="2">3.2.1.40</ecNumber>
    </recommendedName>
</protein>
<evidence type="ECO:0000259" key="5">
    <source>
        <dbReference type="Pfam" id="PF05592"/>
    </source>
</evidence>
<organism evidence="9 10">
    <name type="scientific">Nonomuraea maheshkhaliensis</name>
    <dbReference type="NCBI Taxonomy" id="419590"/>
    <lineage>
        <taxon>Bacteria</taxon>
        <taxon>Bacillati</taxon>
        <taxon>Actinomycetota</taxon>
        <taxon>Actinomycetes</taxon>
        <taxon>Streptosporangiales</taxon>
        <taxon>Streptosporangiaceae</taxon>
        <taxon>Nonomuraea</taxon>
    </lineage>
</organism>
<keyword evidence="10" id="KW-1185">Reference proteome</keyword>
<comment type="catalytic activity">
    <reaction evidence="1">
        <text>Hydrolysis of terminal non-reducing alpha-L-rhamnose residues in alpha-L-rhamnosides.</text>
        <dbReference type="EC" id="3.2.1.40"/>
    </reaction>
</comment>
<evidence type="ECO:0000313" key="9">
    <source>
        <dbReference type="EMBL" id="GAA1651776.1"/>
    </source>
</evidence>
<feature type="domain" description="Alpha-L-rhamnosidase six-hairpin glycosidase" evidence="7">
    <location>
        <begin position="504"/>
        <end position="839"/>
    </location>
</feature>
<name>A0ABN2FKY1_9ACTN</name>
<evidence type="ECO:0000256" key="4">
    <source>
        <dbReference type="SAM" id="MobiDB-lite"/>
    </source>
</evidence>
<dbReference type="InterPro" id="IPR013737">
    <property type="entry name" value="Bac_rhamnosid_N"/>
</dbReference>
<dbReference type="Gene3D" id="2.60.420.10">
    <property type="entry name" value="Maltose phosphorylase, domain 3"/>
    <property type="match status" value="1"/>
</dbReference>
<accession>A0ABN2FKY1</accession>
<evidence type="ECO:0000313" key="10">
    <source>
        <dbReference type="Proteomes" id="UP001500064"/>
    </source>
</evidence>
<feature type="region of interest" description="Disordered" evidence="4">
    <location>
        <begin position="155"/>
        <end position="174"/>
    </location>
</feature>
<dbReference type="PIRSF" id="PIRSF010631">
    <property type="entry name" value="A-rhamnsds"/>
    <property type="match status" value="1"/>
</dbReference>
<feature type="region of interest" description="Disordered" evidence="4">
    <location>
        <begin position="910"/>
        <end position="939"/>
    </location>
</feature>
<dbReference type="InterPro" id="IPR035396">
    <property type="entry name" value="Bac_rhamnosid6H"/>
</dbReference>
<dbReference type="SUPFAM" id="SSF48208">
    <property type="entry name" value="Six-hairpin glycosidases"/>
    <property type="match status" value="1"/>
</dbReference>
<dbReference type="Pfam" id="PF08531">
    <property type="entry name" value="Bac_rhamnosid_N"/>
    <property type="match status" value="1"/>
</dbReference>
<sequence length="959" mass="103651">MGLVSGWNLADVPSAETLTPYALRCEHLGTPQGIGVPVPRLSWRLASDRRGDAQAAFRVTVVSGPVSGPVSSPVSGPVSGPAGGPASGVAWDSGWIDGQDVSVDYGGAPLTSFARYAWRVEVRAADGVTRAAESWFGTGVLHADEWAAAWIGHDPETEPPFEPPTDDREPRTVRTSHLPAPRHFRREVRLRPATAIRIACTARGLYELRVNGHRVGDGELTPGWTEYRRRVPYQVYDITELVGDAALAEGGPLCVGAVLADGWWSGSLGWDGRQQAQRYGRHPQLLVQLVAEHADGSRTVIGTDASWRETTGPLRYADLLMGEWYDARLEHDGWDLPGFDDSSWAPARVADTDLSVLVPSAAEPVRVTQDLVPVETVVKDGRTIVDLGQNIAGRVRLTLRGAVSGTHVTLRHGEALTAGGDLYTDNLRSAEATDHYVAAGRAEETFEPRFTVHGFRYVELTTHPPGDRTDGATAGSAGDVEVTGSRAVGIEVTGRAMHSDTPVAGDFTCSDRTVNQLMSNIRWSQRDNFVSVPTDCPQRDERLGWTADAQVFLPTACYNADVAAFFTGWLADLRCAQDAVGGAVPDVVPHVMTERHGTPGWGDAATVVPWHLYRVYGDERVLRDSLPSMRRWVDHVERHNPGLVWRHRVGSHYGDWLQAGVRTSRDVMATAYFALSADLTARAAHVLGDLDTHSHYAGLRARIGEAFAREFVSPDGRITGDTQTGYLLALAHDLVPAGLVPAAVGHLVADLERRGRRLTTGFAGVGLLGPVLSAQGHADLAYALLHDDRYPSWGYSIKRGATTIWERWDGWTEEAGFGPVAMNSFNHYALGSVGAWLYGGVAGLGQRDDSAGYRRPVVRPLVGGLLRWASAEYETPLGRLGSRWELDGDTLRLEVRIPPGALATIHVPTTEPASVRSSGRPAPVTDPESARPSDPPATGRVLVCEAGSGLHSFTATWRP</sequence>
<dbReference type="InterPro" id="IPR013783">
    <property type="entry name" value="Ig-like_fold"/>
</dbReference>
<keyword evidence="3" id="KW-0378">Hydrolase</keyword>
<dbReference type="EMBL" id="BAAAMU010000045">
    <property type="protein sequence ID" value="GAA1651776.1"/>
    <property type="molecule type" value="Genomic_DNA"/>
</dbReference>
<evidence type="ECO:0000259" key="8">
    <source>
        <dbReference type="Pfam" id="PF17390"/>
    </source>
</evidence>
<reference evidence="9 10" key="1">
    <citation type="journal article" date="2019" name="Int. J. Syst. Evol. Microbiol.">
        <title>The Global Catalogue of Microorganisms (GCM) 10K type strain sequencing project: providing services to taxonomists for standard genome sequencing and annotation.</title>
        <authorList>
            <consortium name="The Broad Institute Genomics Platform"/>
            <consortium name="The Broad Institute Genome Sequencing Center for Infectious Disease"/>
            <person name="Wu L."/>
            <person name="Ma J."/>
        </authorList>
    </citation>
    <scope>NUCLEOTIDE SEQUENCE [LARGE SCALE GENOMIC DNA]</scope>
    <source>
        <strain evidence="9 10">JCM 13929</strain>
    </source>
</reference>
<dbReference type="Pfam" id="PF17390">
    <property type="entry name" value="Bac_rhamnosid_C"/>
    <property type="match status" value="1"/>
</dbReference>
<dbReference type="EC" id="3.2.1.40" evidence="2"/>
<proteinExistence type="predicted"/>
<evidence type="ECO:0000256" key="1">
    <source>
        <dbReference type="ARBA" id="ARBA00001445"/>
    </source>
</evidence>
<dbReference type="InterPro" id="IPR008928">
    <property type="entry name" value="6-hairpin_glycosidase_sf"/>
</dbReference>
<evidence type="ECO:0000259" key="7">
    <source>
        <dbReference type="Pfam" id="PF17389"/>
    </source>
</evidence>
<dbReference type="PANTHER" id="PTHR33307">
    <property type="entry name" value="ALPHA-RHAMNOSIDASE (EUROFUNG)"/>
    <property type="match status" value="1"/>
</dbReference>
<dbReference type="Gene3D" id="2.60.40.10">
    <property type="entry name" value="Immunoglobulins"/>
    <property type="match status" value="1"/>
</dbReference>
<dbReference type="InterPro" id="IPR016007">
    <property type="entry name" value="Alpha_rhamnosid"/>
</dbReference>